<evidence type="ECO:0000256" key="1">
    <source>
        <dbReference type="SAM" id="Phobius"/>
    </source>
</evidence>
<keyword evidence="1" id="KW-0812">Transmembrane</keyword>
<sequence>MNLSSYIILGIILILFLFALIKVIKNRGKCSCGCDDCPSRGSCHGDKKKAKDD</sequence>
<feature type="transmembrane region" description="Helical" evidence="1">
    <location>
        <begin position="6"/>
        <end position="24"/>
    </location>
</feature>
<dbReference type="Proteomes" id="UP000261212">
    <property type="component" value="Unassembled WGS sequence"/>
</dbReference>
<gene>
    <name evidence="2" type="ORF">DW687_05705</name>
</gene>
<protein>
    <submittedName>
        <fullName evidence="2">FeoB-associated Cys-rich membrane protein</fullName>
    </submittedName>
</protein>
<dbReference type="AlphaFoldDB" id="A0A3E3DYB8"/>
<dbReference type="Pfam" id="PF12669">
    <property type="entry name" value="FeoB_associated"/>
    <property type="match status" value="1"/>
</dbReference>
<accession>A0A3E3DYB8</accession>
<proteinExistence type="predicted"/>
<evidence type="ECO:0000313" key="2">
    <source>
        <dbReference type="EMBL" id="RGD74262.1"/>
    </source>
</evidence>
<dbReference type="RefSeq" id="WP_117532065.1">
    <property type="nucleotide sequence ID" value="NZ_QUSM01000003.1"/>
</dbReference>
<name>A0A3E3DYB8_9FIRM</name>
<dbReference type="EMBL" id="QUSM01000003">
    <property type="protein sequence ID" value="RGD74262.1"/>
    <property type="molecule type" value="Genomic_DNA"/>
</dbReference>
<organism evidence="2 3">
    <name type="scientific">Anaerofustis stercorihominis</name>
    <dbReference type="NCBI Taxonomy" id="214853"/>
    <lineage>
        <taxon>Bacteria</taxon>
        <taxon>Bacillati</taxon>
        <taxon>Bacillota</taxon>
        <taxon>Clostridia</taxon>
        <taxon>Eubacteriales</taxon>
        <taxon>Eubacteriaceae</taxon>
        <taxon>Anaerofustis</taxon>
    </lineage>
</organism>
<reference evidence="2 3" key="1">
    <citation type="submission" date="2018-08" db="EMBL/GenBank/DDBJ databases">
        <title>A genome reference for cultivated species of the human gut microbiota.</title>
        <authorList>
            <person name="Zou Y."/>
            <person name="Xue W."/>
            <person name="Luo G."/>
        </authorList>
    </citation>
    <scope>NUCLEOTIDE SEQUENCE [LARGE SCALE GENOMIC DNA]</scope>
    <source>
        <strain evidence="2 3">AM25-6</strain>
    </source>
</reference>
<keyword evidence="1" id="KW-0472">Membrane</keyword>
<comment type="caution">
    <text evidence="2">The sequence shown here is derived from an EMBL/GenBank/DDBJ whole genome shotgun (WGS) entry which is preliminary data.</text>
</comment>
<keyword evidence="1" id="KW-1133">Transmembrane helix</keyword>
<evidence type="ECO:0000313" key="3">
    <source>
        <dbReference type="Proteomes" id="UP000261212"/>
    </source>
</evidence>